<sequence length="275" mass="31956">MKRITNLWPGGRLKALTLSYDDGVEQDRSLVEIFNKYNLKATFNINSGIQSESSIWNDKGVTIRRMNAFGLEELYDGHEVAVHTLTHPSLVDIPHELVLKEIIEDKKRHEEQFGYLVRGMAYPFGTYNDDVIEVVKFCGIEYARTVNQHEQFTLPDNYYKWHPTCHHINPKLMDLTQAYIQKVGGPLSLIFVWGHSYEFAVDNNWELIEEFSKQIGNRSEIWYATNIQVVDYLKAQRRLKYSTDCSMVYNESSLSIWISVDDQAHEVMPGRTVLL</sequence>
<gene>
    <name evidence="4" type="ORF">ACFFSY_18935</name>
</gene>
<comment type="caution">
    <text evidence="4">The sequence shown here is derived from an EMBL/GenBank/DDBJ whole genome shotgun (WGS) entry which is preliminary data.</text>
</comment>
<keyword evidence="2" id="KW-0732">Signal</keyword>
<name>A0ABV5KS01_9BACL</name>
<dbReference type="GO" id="GO:0016787">
    <property type="term" value="F:hydrolase activity"/>
    <property type="evidence" value="ECO:0007669"/>
    <property type="project" value="UniProtKB-KW"/>
</dbReference>
<dbReference type="InterPro" id="IPR002509">
    <property type="entry name" value="NODB_dom"/>
</dbReference>
<dbReference type="SUPFAM" id="SSF88713">
    <property type="entry name" value="Glycoside hydrolase/deacetylase"/>
    <property type="match status" value="1"/>
</dbReference>
<dbReference type="PANTHER" id="PTHR34216:SF3">
    <property type="entry name" value="POLY-BETA-1,6-N-ACETYL-D-GLUCOSAMINE N-DEACETYLASE"/>
    <property type="match status" value="1"/>
</dbReference>
<proteinExistence type="predicted"/>
<accession>A0ABV5KS01</accession>
<evidence type="ECO:0000256" key="1">
    <source>
        <dbReference type="ARBA" id="ARBA00004613"/>
    </source>
</evidence>
<dbReference type="Gene3D" id="3.20.20.370">
    <property type="entry name" value="Glycoside hydrolase/deacetylase"/>
    <property type="match status" value="1"/>
</dbReference>
<dbReference type="CDD" id="cd10967">
    <property type="entry name" value="CE4_GLA_like_6s"/>
    <property type="match status" value="1"/>
</dbReference>
<feature type="domain" description="NodB homology" evidence="3">
    <location>
        <begin position="14"/>
        <end position="275"/>
    </location>
</feature>
<keyword evidence="4" id="KW-0378">Hydrolase</keyword>
<dbReference type="PANTHER" id="PTHR34216">
    <property type="match status" value="1"/>
</dbReference>
<evidence type="ECO:0000313" key="4">
    <source>
        <dbReference type="EMBL" id="MFB9328006.1"/>
    </source>
</evidence>
<protein>
    <submittedName>
        <fullName evidence="4">Polysaccharide deacetylase family protein</fullName>
        <ecNumber evidence="4">3.-.-.-</ecNumber>
    </submittedName>
</protein>
<dbReference type="EMBL" id="JBHMDO010000032">
    <property type="protein sequence ID" value="MFB9328006.1"/>
    <property type="molecule type" value="Genomic_DNA"/>
</dbReference>
<dbReference type="Proteomes" id="UP001589747">
    <property type="component" value="Unassembled WGS sequence"/>
</dbReference>
<organism evidence="4 5">
    <name type="scientific">Paenibacillus aurantiacus</name>
    <dbReference type="NCBI Taxonomy" id="1936118"/>
    <lineage>
        <taxon>Bacteria</taxon>
        <taxon>Bacillati</taxon>
        <taxon>Bacillota</taxon>
        <taxon>Bacilli</taxon>
        <taxon>Bacillales</taxon>
        <taxon>Paenibacillaceae</taxon>
        <taxon>Paenibacillus</taxon>
    </lineage>
</organism>
<dbReference type="Pfam" id="PF01522">
    <property type="entry name" value="Polysacc_deac_1"/>
    <property type="match status" value="1"/>
</dbReference>
<evidence type="ECO:0000259" key="3">
    <source>
        <dbReference type="PROSITE" id="PS51677"/>
    </source>
</evidence>
<comment type="subcellular location">
    <subcellularLocation>
        <location evidence="1">Secreted</location>
    </subcellularLocation>
</comment>
<dbReference type="EC" id="3.-.-.-" evidence="4"/>
<dbReference type="InterPro" id="IPR011330">
    <property type="entry name" value="Glyco_hydro/deAcase_b/a-brl"/>
</dbReference>
<evidence type="ECO:0000313" key="5">
    <source>
        <dbReference type="Proteomes" id="UP001589747"/>
    </source>
</evidence>
<evidence type="ECO:0000256" key="2">
    <source>
        <dbReference type="ARBA" id="ARBA00022729"/>
    </source>
</evidence>
<keyword evidence="5" id="KW-1185">Reference proteome</keyword>
<dbReference type="RefSeq" id="WP_377496898.1">
    <property type="nucleotide sequence ID" value="NZ_JBHMDO010000032.1"/>
</dbReference>
<reference evidence="4 5" key="1">
    <citation type="submission" date="2024-09" db="EMBL/GenBank/DDBJ databases">
        <authorList>
            <person name="Sun Q."/>
            <person name="Mori K."/>
        </authorList>
    </citation>
    <scope>NUCLEOTIDE SEQUENCE [LARGE SCALE GENOMIC DNA]</scope>
    <source>
        <strain evidence="4 5">TISTR 2452</strain>
    </source>
</reference>
<dbReference type="InterPro" id="IPR051398">
    <property type="entry name" value="Polysacch_Deacetylase"/>
</dbReference>
<dbReference type="PROSITE" id="PS51677">
    <property type="entry name" value="NODB"/>
    <property type="match status" value="1"/>
</dbReference>